<organism evidence="2 3">
    <name type="scientific">Actinophytocola oryzae</name>
    <dbReference type="NCBI Taxonomy" id="502181"/>
    <lineage>
        <taxon>Bacteria</taxon>
        <taxon>Bacillati</taxon>
        <taxon>Actinomycetota</taxon>
        <taxon>Actinomycetes</taxon>
        <taxon>Pseudonocardiales</taxon>
        <taxon>Pseudonocardiaceae</taxon>
    </lineage>
</organism>
<evidence type="ECO:0000313" key="2">
    <source>
        <dbReference type="EMBL" id="TDV55223.1"/>
    </source>
</evidence>
<sequence length="220" mass="23777">MRVVVFGATGMVGQGVVRECLLDADVSSVVSVGRTASGVRDPKFQELLTTDLLDLSPFAAELSGVDACFFCLGVTSTGKSEADYRRVTYDITMAAASAVAAQNPSATFVYVSGVGADSTEKGRTMWARVRGETENALLATSLRAYVLRPGFIQPLHGATSRTTLYRVLYRVLGFLHPLLRLLFPKHVSTTEQIGRAMLGLARHGSPERILYSREFNAISP</sequence>
<dbReference type="SUPFAM" id="SSF51735">
    <property type="entry name" value="NAD(P)-binding Rossmann-fold domains"/>
    <property type="match status" value="1"/>
</dbReference>
<dbReference type="Pfam" id="PF13460">
    <property type="entry name" value="NAD_binding_10"/>
    <property type="match status" value="1"/>
</dbReference>
<dbReference type="Proteomes" id="UP000294927">
    <property type="component" value="Unassembled WGS sequence"/>
</dbReference>
<protein>
    <submittedName>
        <fullName evidence="2">Putative NAD(P)-binding protein</fullName>
    </submittedName>
</protein>
<comment type="caution">
    <text evidence="2">The sequence shown here is derived from an EMBL/GenBank/DDBJ whole genome shotgun (WGS) entry which is preliminary data.</text>
</comment>
<dbReference type="PANTHER" id="PTHR14097:SF8">
    <property type="entry name" value="NAD(P)-BINDING DOMAIN-CONTAINING PROTEIN"/>
    <property type="match status" value="1"/>
</dbReference>
<dbReference type="InterPro" id="IPR036291">
    <property type="entry name" value="NAD(P)-bd_dom_sf"/>
</dbReference>
<dbReference type="AlphaFoldDB" id="A0A4R7VYG2"/>
<feature type="domain" description="NAD(P)-binding" evidence="1">
    <location>
        <begin position="7"/>
        <end position="152"/>
    </location>
</feature>
<reference evidence="2 3" key="1">
    <citation type="submission" date="2019-03" db="EMBL/GenBank/DDBJ databases">
        <title>Genomic Encyclopedia of Archaeal and Bacterial Type Strains, Phase II (KMG-II): from individual species to whole genera.</title>
        <authorList>
            <person name="Goeker M."/>
        </authorList>
    </citation>
    <scope>NUCLEOTIDE SEQUENCE [LARGE SCALE GENOMIC DNA]</scope>
    <source>
        <strain evidence="2 3">DSM 45499</strain>
    </source>
</reference>
<dbReference type="InterPro" id="IPR016040">
    <property type="entry name" value="NAD(P)-bd_dom"/>
</dbReference>
<dbReference type="RefSeq" id="WP_133902311.1">
    <property type="nucleotide sequence ID" value="NZ_SOCP01000003.1"/>
</dbReference>
<dbReference type="EMBL" id="SOCP01000003">
    <property type="protein sequence ID" value="TDV55223.1"/>
    <property type="molecule type" value="Genomic_DNA"/>
</dbReference>
<dbReference type="PANTHER" id="PTHR14097">
    <property type="entry name" value="OXIDOREDUCTASE HTATIP2"/>
    <property type="match status" value="1"/>
</dbReference>
<dbReference type="OrthoDB" id="9798632at2"/>
<name>A0A4R7VYG2_9PSEU</name>
<gene>
    <name evidence="2" type="ORF">CLV71_103464</name>
</gene>
<keyword evidence="3" id="KW-1185">Reference proteome</keyword>
<evidence type="ECO:0000259" key="1">
    <source>
        <dbReference type="Pfam" id="PF13460"/>
    </source>
</evidence>
<dbReference type="Gene3D" id="3.40.50.720">
    <property type="entry name" value="NAD(P)-binding Rossmann-like Domain"/>
    <property type="match status" value="1"/>
</dbReference>
<proteinExistence type="predicted"/>
<evidence type="ECO:0000313" key="3">
    <source>
        <dbReference type="Proteomes" id="UP000294927"/>
    </source>
</evidence>
<accession>A0A4R7VYG2</accession>